<evidence type="ECO:0000313" key="3">
    <source>
        <dbReference type="EMBL" id="MFD2090839.1"/>
    </source>
</evidence>
<gene>
    <name evidence="3" type="ORF">ACFSHS_04555</name>
</gene>
<feature type="transmembrane region" description="Helical" evidence="2">
    <location>
        <begin position="214"/>
        <end position="232"/>
    </location>
</feature>
<accession>A0ABW4X7U4</accession>
<feature type="region of interest" description="Disordered" evidence="1">
    <location>
        <begin position="1"/>
        <end position="42"/>
    </location>
</feature>
<evidence type="ECO:0000313" key="4">
    <source>
        <dbReference type="Proteomes" id="UP001597402"/>
    </source>
</evidence>
<feature type="transmembrane region" description="Helical" evidence="2">
    <location>
        <begin position="106"/>
        <end position="128"/>
    </location>
</feature>
<dbReference type="EMBL" id="JBHUHP010000003">
    <property type="protein sequence ID" value="MFD2090839.1"/>
    <property type="molecule type" value="Genomic_DNA"/>
</dbReference>
<sequence>MTATEAGPHAEAPRHPPARPPAVDSEDRAVAADTAAPPPEELGAGDALPRLLKVVGGVVAPTSLLTALLFYFGRSRSAGYYRYFRVNSTVLDLTTNDYLFSGVDGLFVPIAVTCLLALVCVWLHRLLLTRVPGEARRLAVRVLVPAAALSGAVLVTLAFLDLLTEGDLFGANSPTGGVCLAVGVVLLLYAVRLFRLSLPPVGPVVRRRSEATGLAEWGAGFLLVSIGLFWAADGYAFGVGTGGAMTLHRALPTVPEAVVYSERSLSLGIEGVTEVRCADPEAAYRFRYTGLRLVRQAGNQYLLLPATWTRDEGTAVLIPRSAGVRLEFRAPTTAGDGC</sequence>
<feature type="transmembrane region" description="Helical" evidence="2">
    <location>
        <begin position="140"/>
        <end position="163"/>
    </location>
</feature>
<evidence type="ECO:0000256" key="2">
    <source>
        <dbReference type="SAM" id="Phobius"/>
    </source>
</evidence>
<organism evidence="3 4">
    <name type="scientific">Blastococcus deserti</name>
    <dbReference type="NCBI Taxonomy" id="2259033"/>
    <lineage>
        <taxon>Bacteria</taxon>
        <taxon>Bacillati</taxon>
        <taxon>Actinomycetota</taxon>
        <taxon>Actinomycetes</taxon>
        <taxon>Geodermatophilales</taxon>
        <taxon>Geodermatophilaceae</taxon>
        <taxon>Blastococcus</taxon>
    </lineage>
</organism>
<keyword evidence="2" id="KW-0812">Transmembrane</keyword>
<protein>
    <submittedName>
        <fullName evidence="3">Uncharacterized protein</fullName>
    </submittedName>
</protein>
<keyword evidence="2" id="KW-0472">Membrane</keyword>
<dbReference type="RefSeq" id="WP_376872325.1">
    <property type="nucleotide sequence ID" value="NZ_JBHUHP010000003.1"/>
</dbReference>
<reference evidence="4" key="1">
    <citation type="journal article" date="2019" name="Int. J. Syst. Evol. Microbiol.">
        <title>The Global Catalogue of Microorganisms (GCM) 10K type strain sequencing project: providing services to taxonomists for standard genome sequencing and annotation.</title>
        <authorList>
            <consortium name="The Broad Institute Genomics Platform"/>
            <consortium name="The Broad Institute Genome Sequencing Center for Infectious Disease"/>
            <person name="Wu L."/>
            <person name="Ma J."/>
        </authorList>
    </citation>
    <scope>NUCLEOTIDE SEQUENCE [LARGE SCALE GENOMIC DNA]</scope>
    <source>
        <strain evidence="4">JCM 3338</strain>
    </source>
</reference>
<comment type="caution">
    <text evidence="3">The sequence shown here is derived from an EMBL/GenBank/DDBJ whole genome shotgun (WGS) entry which is preliminary data.</text>
</comment>
<feature type="transmembrane region" description="Helical" evidence="2">
    <location>
        <begin position="51"/>
        <end position="72"/>
    </location>
</feature>
<name>A0ABW4X7U4_9ACTN</name>
<proteinExistence type="predicted"/>
<feature type="transmembrane region" description="Helical" evidence="2">
    <location>
        <begin position="175"/>
        <end position="194"/>
    </location>
</feature>
<evidence type="ECO:0000256" key="1">
    <source>
        <dbReference type="SAM" id="MobiDB-lite"/>
    </source>
</evidence>
<dbReference type="Proteomes" id="UP001597402">
    <property type="component" value="Unassembled WGS sequence"/>
</dbReference>
<feature type="compositionally biased region" description="Low complexity" evidence="1">
    <location>
        <begin position="1"/>
        <end position="10"/>
    </location>
</feature>
<keyword evidence="4" id="KW-1185">Reference proteome</keyword>
<keyword evidence="2" id="KW-1133">Transmembrane helix</keyword>